<dbReference type="InterPro" id="IPR047778">
    <property type="entry name" value="STM4014-like"/>
</dbReference>
<dbReference type="InterPro" id="IPR013651">
    <property type="entry name" value="ATP-grasp_RimK-type"/>
</dbReference>
<feature type="domain" description="ATP-grasp fold RimK-type" evidence="1">
    <location>
        <begin position="185"/>
        <end position="329"/>
    </location>
</feature>
<reference evidence="2" key="2">
    <citation type="submission" date="2020-09" db="EMBL/GenBank/DDBJ databases">
        <authorList>
            <person name="Sun Q."/>
            <person name="Kim S."/>
        </authorList>
    </citation>
    <scope>NUCLEOTIDE SEQUENCE</scope>
    <source>
        <strain evidence="2">KCTC 12870</strain>
    </source>
</reference>
<evidence type="ECO:0000313" key="2">
    <source>
        <dbReference type="EMBL" id="GHC03743.1"/>
    </source>
</evidence>
<dbReference type="AlphaFoldDB" id="A0A8J3GF54"/>
<organism evidence="2 3">
    <name type="scientific">Cerasicoccus arenae</name>
    <dbReference type="NCBI Taxonomy" id="424488"/>
    <lineage>
        <taxon>Bacteria</taxon>
        <taxon>Pseudomonadati</taxon>
        <taxon>Verrucomicrobiota</taxon>
        <taxon>Opitutia</taxon>
        <taxon>Puniceicoccales</taxon>
        <taxon>Cerasicoccaceae</taxon>
        <taxon>Cerasicoccus</taxon>
    </lineage>
</organism>
<gene>
    <name evidence="2" type="ORF">GCM10007047_20510</name>
</gene>
<comment type="caution">
    <text evidence="2">The sequence shown here is derived from an EMBL/GenBank/DDBJ whole genome shotgun (WGS) entry which is preliminary data.</text>
</comment>
<protein>
    <recommendedName>
        <fullName evidence="1">ATP-grasp fold RimK-type domain-containing protein</fullName>
    </recommendedName>
</protein>
<keyword evidence="3" id="KW-1185">Reference proteome</keyword>
<dbReference type="EMBL" id="BMXG01000011">
    <property type="protein sequence ID" value="GHC03743.1"/>
    <property type="molecule type" value="Genomic_DNA"/>
</dbReference>
<evidence type="ECO:0000313" key="3">
    <source>
        <dbReference type="Proteomes" id="UP000642829"/>
    </source>
</evidence>
<dbReference type="NCBIfam" id="NF038074">
    <property type="entry name" value="fam_STM4014"/>
    <property type="match status" value="1"/>
</dbReference>
<dbReference type="RefSeq" id="WP_338076154.1">
    <property type="nucleotide sequence ID" value="NZ_JAENIH010000049.1"/>
</dbReference>
<sequence length="360" mass="40243">MRLGLIGNPENRRVDFFRQACKNNDVPLDVLPWHDLLRNQSAIQTFSEKVSGIRIESAGENDNVTLGLLKLGGAPDNAPALQFGQIAYLKEQALGLRKALELASRAETAYQCAPEDIWTMTDKWESHLRFIEAKVSRPHTQLAKNSLDGFRKSLPRQGRLFLKPRWGSSASGLCAYRWTADREQLIAPIVIRRIGNETNLFNSLSIKCYNQTADIDGILEQLLAQEMICEDWVPKARINGKSTDLRILVINGQARHWTGRQSSQPITNLHLGNDRLFSTAFLETMGLEYTEKCLQEAEKAASCFPDALYAGVDILPTAKGPVIGEINAFGDLLPGLTSRGESTYEASLKCWLKKLQSRRS</sequence>
<dbReference type="Gene3D" id="3.30.470.20">
    <property type="entry name" value="ATP-grasp fold, B domain"/>
    <property type="match status" value="1"/>
</dbReference>
<dbReference type="Pfam" id="PF08443">
    <property type="entry name" value="RimK"/>
    <property type="match status" value="1"/>
</dbReference>
<dbReference type="SUPFAM" id="SSF56059">
    <property type="entry name" value="Glutathione synthetase ATP-binding domain-like"/>
    <property type="match status" value="1"/>
</dbReference>
<proteinExistence type="predicted"/>
<accession>A0A8J3GF54</accession>
<dbReference type="Proteomes" id="UP000642829">
    <property type="component" value="Unassembled WGS sequence"/>
</dbReference>
<name>A0A8J3GF54_9BACT</name>
<evidence type="ECO:0000259" key="1">
    <source>
        <dbReference type="Pfam" id="PF08443"/>
    </source>
</evidence>
<reference evidence="2" key="1">
    <citation type="journal article" date="2014" name="Int. J. Syst. Evol. Microbiol.">
        <title>Complete genome sequence of Corynebacterium casei LMG S-19264T (=DSM 44701T), isolated from a smear-ripened cheese.</title>
        <authorList>
            <consortium name="US DOE Joint Genome Institute (JGI-PGF)"/>
            <person name="Walter F."/>
            <person name="Albersmeier A."/>
            <person name="Kalinowski J."/>
            <person name="Ruckert C."/>
        </authorList>
    </citation>
    <scope>NUCLEOTIDE SEQUENCE</scope>
    <source>
        <strain evidence="2">KCTC 12870</strain>
    </source>
</reference>